<accession>A0A642A584</accession>
<keyword evidence="2" id="KW-0808">Transferase</keyword>
<protein>
    <submittedName>
        <fullName evidence="2">GNAT family N-acetyltransferase</fullName>
    </submittedName>
</protein>
<gene>
    <name evidence="2" type="ORF">F3B65_27465</name>
</gene>
<dbReference type="Pfam" id="PF00583">
    <property type="entry name" value="Acetyltransf_1"/>
    <property type="match status" value="1"/>
</dbReference>
<dbReference type="InterPro" id="IPR000182">
    <property type="entry name" value="GNAT_dom"/>
</dbReference>
<dbReference type="GO" id="GO:0016747">
    <property type="term" value="F:acyltransferase activity, transferring groups other than amino-acyl groups"/>
    <property type="evidence" value="ECO:0007669"/>
    <property type="project" value="InterPro"/>
</dbReference>
<dbReference type="SUPFAM" id="SSF55729">
    <property type="entry name" value="Acyl-CoA N-acyltransferases (Nat)"/>
    <property type="match status" value="1"/>
</dbReference>
<proteinExistence type="predicted"/>
<feature type="non-terminal residue" evidence="2">
    <location>
        <position position="161"/>
    </location>
</feature>
<sequence>MGLYALGEQGAFSKLEEGYSMEMLLAYDRLGDVLTLVKEYTNMILEQGGDDVRECLNAQHLNDELADIREKYALPTGRLYLLLVDSRIAGCVGLTRNDDSYCEIKRLYVRPEYRGQHLSHILISRIVEDAKGLGYKHMRLDTFPFMDNAIKLYQKYGFYYI</sequence>
<dbReference type="PROSITE" id="PS51186">
    <property type="entry name" value="GNAT"/>
    <property type="match status" value="1"/>
</dbReference>
<dbReference type="InterPro" id="IPR016181">
    <property type="entry name" value="Acyl_CoA_acyltransferase"/>
</dbReference>
<reference evidence="2" key="1">
    <citation type="journal article" date="2019" name="Nat. Med.">
        <title>A library of human gut bacterial isolates paired with longitudinal multiomics data enables mechanistic microbiome research.</title>
        <authorList>
            <person name="Poyet M."/>
            <person name="Groussin M."/>
            <person name="Gibbons S.M."/>
            <person name="Avila-Pacheco J."/>
            <person name="Jiang X."/>
            <person name="Kearney S.M."/>
            <person name="Perrotta A.R."/>
            <person name="Berdy B."/>
            <person name="Zhao S."/>
            <person name="Lieberman T.D."/>
            <person name="Swanson P.K."/>
            <person name="Smith M."/>
            <person name="Roesemann S."/>
            <person name="Alexander J.E."/>
            <person name="Rich S.A."/>
            <person name="Livny J."/>
            <person name="Vlamakis H."/>
            <person name="Clish C."/>
            <person name="Bullock K."/>
            <person name="Deik A."/>
            <person name="Scott J."/>
            <person name="Pierce K.A."/>
            <person name="Xavier R.J."/>
            <person name="Alm E.J."/>
        </authorList>
    </citation>
    <scope>NUCLEOTIDE SEQUENCE</scope>
    <source>
        <strain evidence="2">BIOML-A32</strain>
    </source>
</reference>
<dbReference type="AlphaFoldDB" id="A0A642A584"/>
<dbReference type="PANTHER" id="PTHR43305:SF1">
    <property type="entry name" value="FAMILY N-ACETYLTRANSFERASE, PUTATIVE (AFU_ORTHOLOGUE AFUA_2G01380)-RELATED"/>
    <property type="match status" value="1"/>
</dbReference>
<comment type="caution">
    <text evidence="2">The sequence shown here is derived from an EMBL/GenBank/DDBJ whole genome shotgun (WGS) entry which is preliminary data.</text>
</comment>
<evidence type="ECO:0000313" key="2">
    <source>
        <dbReference type="EMBL" id="KAA4559335.1"/>
    </source>
</evidence>
<feature type="domain" description="N-acetyltransferase" evidence="1">
    <location>
        <begin position="35"/>
        <end position="161"/>
    </location>
</feature>
<dbReference type="Gene3D" id="3.40.630.30">
    <property type="match status" value="1"/>
</dbReference>
<organism evidence="2">
    <name type="scientific">Bacteroides ovatus</name>
    <dbReference type="NCBI Taxonomy" id="28116"/>
    <lineage>
        <taxon>Bacteria</taxon>
        <taxon>Pseudomonadati</taxon>
        <taxon>Bacteroidota</taxon>
        <taxon>Bacteroidia</taxon>
        <taxon>Bacteroidales</taxon>
        <taxon>Bacteroidaceae</taxon>
        <taxon>Bacteroides</taxon>
    </lineage>
</organism>
<evidence type="ECO:0000259" key="1">
    <source>
        <dbReference type="PROSITE" id="PS51186"/>
    </source>
</evidence>
<dbReference type="InterPro" id="IPR052777">
    <property type="entry name" value="Acetyltransferase_Enz"/>
</dbReference>
<name>A0A642A584_BACOV</name>
<dbReference type="EMBL" id="VWGG01000126">
    <property type="protein sequence ID" value="KAA4559335.1"/>
    <property type="molecule type" value="Genomic_DNA"/>
</dbReference>
<dbReference type="PANTHER" id="PTHR43305">
    <property type="entry name" value="FAMILY N-ACETYLTRANSFERASE, PUTATIVE (AFU_ORTHOLOGUE AFUA_2G01380)-RELATED"/>
    <property type="match status" value="1"/>
</dbReference>
<dbReference type="CDD" id="cd04301">
    <property type="entry name" value="NAT_SF"/>
    <property type="match status" value="1"/>
</dbReference>